<dbReference type="GO" id="GO:0000976">
    <property type="term" value="F:transcription cis-regulatory region binding"/>
    <property type="evidence" value="ECO:0007669"/>
    <property type="project" value="TreeGrafter"/>
</dbReference>
<dbReference type="Gene3D" id="1.10.260.40">
    <property type="entry name" value="lambda repressor-like DNA-binding domains"/>
    <property type="match status" value="1"/>
</dbReference>
<dbReference type="CDD" id="cd06267">
    <property type="entry name" value="PBP1_LacI_sugar_binding-like"/>
    <property type="match status" value="1"/>
</dbReference>
<keyword evidence="7" id="KW-1185">Reference proteome</keyword>
<protein>
    <submittedName>
        <fullName evidence="6">LacI family transcriptional regulator</fullName>
    </submittedName>
</protein>
<dbReference type="Proteomes" id="UP000292118">
    <property type="component" value="Chromosome"/>
</dbReference>
<reference evidence="6 7" key="1">
    <citation type="submission" date="2019-01" db="EMBL/GenBank/DDBJ databases">
        <title>Genome sequencing of strain FW10M-9.</title>
        <authorList>
            <person name="Heo J."/>
            <person name="Kim S.-J."/>
            <person name="Kim J.-S."/>
            <person name="Hong S.-B."/>
            <person name="Kwon S.-W."/>
        </authorList>
    </citation>
    <scope>NUCLEOTIDE SEQUENCE [LARGE SCALE GENOMIC DNA]</scope>
    <source>
        <strain evidence="6 7">FW10M-9</strain>
    </source>
</reference>
<dbReference type="Gene3D" id="3.40.50.2300">
    <property type="match status" value="2"/>
</dbReference>
<evidence type="ECO:0000256" key="4">
    <source>
        <dbReference type="SAM" id="MobiDB-lite"/>
    </source>
</evidence>
<evidence type="ECO:0000313" key="7">
    <source>
        <dbReference type="Proteomes" id="UP000292118"/>
    </source>
</evidence>
<dbReference type="GO" id="GO:0003700">
    <property type="term" value="F:DNA-binding transcription factor activity"/>
    <property type="evidence" value="ECO:0007669"/>
    <property type="project" value="TreeGrafter"/>
</dbReference>
<dbReference type="Pfam" id="PF13377">
    <property type="entry name" value="Peripla_BP_3"/>
    <property type="match status" value="1"/>
</dbReference>
<keyword evidence="2" id="KW-0238">DNA-binding</keyword>
<keyword evidence="1" id="KW-0805">Transcription regulation</keyword>
<name>A0A4V0YFU9_9MICO</name>
<dbReference type="Pfam" id="PF00356">
    <property type="entry name" value="LacI"/>
    <property type="match status" value="1"/>
</dbReference>
<feature type="domain" description="HTH lacI-type" evidence="5">
    <location>
        <begin position="39"/>
        <end position="93"/>
    </location>
</feature>
<dbReference type="PRINTS" id="PR00036">
    <property type="entry name" value="HTHLACI"/>
</dbReference>
<dbReference type="PANTHER" id="PTHR30146">
    <property type="entry name" value="LACI-RELATED TRANSCRIPTIONAL REPRESSOR"/>
    <property type="match status" value="1"/>
</dbReference>
<dbReference type="EMBL" id="CP035493">
    <property type="protein sequence ID" value="QAY68971.1"/>
    <property type="molecule type" value="Genomic_DNA"/>
</dbReference>
<dbReference type="PROSITE" id="PS50932">
    <property type="entry name" value="HTH_LACI_2"/>
    <property type="match status" value="1"/>
</dbReference>
<dbReference type="CDD" id="cd01392">
    <property type="entry name" value="HTH_LacI"/>
    <property type="match status" value="1"/>
</dbReference>
<feature type="compositionally biased region" description="Basic and acidic residues" evidence="4">
    <location>
        <begin position="345"/>
        <end position="358"/>
    </location>
</feature>
<dbReference type="KEGG" id="xya:ET471_02040"/>
<dbReference type="PANTHER" id="PTHR30146:SF109">
    <property type="entry name" value="HTH-TYPE TRANSCRIPTIONAL REGULATOR GALS"/>
    <property type="match status" value="1"/>
</dbReference>
<keyword evidence="3" id="KW-0804">Transcription</keyword>
<gene>
    <name evidence="6" type="ORF">ET471_02040</name>
</gene>
<dbReference type="SMART" id="SM00354">
    <property type="entry name" value="HTH_LACI"/>
    <property type="match status" value="1"/>
</dbReference>
<evidence type="ECO:0000256" key="1">
    <source>
        <dbReference type="ARBA" id="ARBA00023015"/>
    </source>
</evidence>
<dbReference type="PROSITE" id="PS00356">
    <property type="entry name" value="HTH_LACI_1"/>
    <property type="match status" value="1"/>
</dbReference>
<dbReference type="SUPFAM" id="SSF47413">
    <property type="entry name" value="lambda repressor-like DNA-binding domains"/>
    <property type="match status" value="1"/>
</dbReference>
<evidence type="ECO:0000256" key="3">
    <source>
        <dbReference type="ARBA" id="ARBA00023163"/>
    </source>
</evidence>
<feature type="region of interest" description="Disordered" evidence="4">
    <location>
        <begin position="345"/>
        <end position="372"/>
    </location>
</feature>
<feature type="region of interest" description="Disordered" evidence="4">
    <location>
        <begin position="1"/>
        <end position="33"/>
    </location>
</feature>
<evidence type="ECO:0000313" key="6">
    <source>
        <dbReference type="EMBL" id="QAY68971.1"/>
    </source>
</evidence>
<dbReference type="InterPro" id="IPR000843">
    <property type="entry name" value="HTH_LacI"/>
</dbReference>
<accession>A0A4V0YFU9</accession>
<dbReference type="InterPro" id="IPR028082">
    <property type="entry name" value="Peripla_BP_I"/>
</dbReference>
<dbReference type="OrthoDB" id="3258243at2"/>
<proteinExistence type="predicted"/>
<dbReference type="InterPro" id="IPR046335">
    <property type="entry name" value="LacI/GalR-like_sensor"/>
</dbReference>
<evidence type="ECO:0000259" key="5">
    <source>
        <dbReference type="PROSITE" id="PS50932"/>
    </source>
</evidence>
<evidence type="ECO:0000256" key="2">
    <source>
        <dbReference type="ARBA" id="ARBA00023125"/>
    </source>
</evidence>
<sequence length="372" mass="38880">MPPNAKGDVGLPARRRRRPVPTEGSGAAPVTRAGGRRAVTITEVARRAGVSPATVSRVMNDRFVGDPAVAERVRATATELDYTPSPLARGLALGRTQTVGFLVPDLANPSFHAVLSSIGKAAAPDGYRLLVTDSGEQPQAEPHLALETRRRCDGIVLCAPRMPDAELLRLLDALRPVVLVNRPAAVPRVPSVGVDYGAGMRALAQHLVGLGHRDLVYLEGPAASSSNGHRLDALAQVEREQPDIRVRRIAAGSTSEDGYRVAGAVAASGATAALAFNDLVAVGLLGGLRAAGLRVPEDVSVTGFDDIPSARYAIPSLTTASVPVDALGAATWARLHALLTGGDPEHDVMFSPRLEPRDSTAPPRPHGAPQHS</sequence>
<dbReference type="InterPro" id="IPR010982">
    <property type="entry name" value="Lambda_DNA-bd_dom_sf"/>
</dbReference>
<organism evidence="6 7">
    <name type="scientific">Xylanimonas protaetiae</name>
    <dbReference type="NCBI Taxonomy" id="2509457"/>
    <lineage>
        <taxon>Bacteria</taxon>
        <taxon>Bacillati</taxon>
        <taxon>Actinomycetota</taxon>
        <taxon>Actinomycetes</taxon>
        <taxon>Micrococcales</taxon>
        <taxon>Promicromonosporaceae</taxon>
        <taxon>Xylanimonas</taxon>
    </lineage>
</organism>
<dbReference type="SUPFAM" id="SSF53822">
    <property type="entry name" value="Periplasmic binding protein-like I"/>
    <property type="match status" value="1"/>
</dbReference>
<dbReference type="AlphaFoldDB" id="A0A4V0YFU9"/>